<keyword evidence="2 5" id="KW-0808">Transferase</keyword>
<dbReference type="Pfam" id="PF00132">
    <property type="entry name" value="Hexapep"/>
    <property type="match status" value="1"/>
</dbReference>
<evidence type="ECO:0000313" key="6">
    <source>
        <dbReference type="Proteomes" id="UP000199592"/>
    </source>
</evidence>
<evidence type="ECO:0000256" key="4">
    <source>
        <dbReference type="ARBA" id="ARBA00023315"/>
    </source>
</evidence>
<dbReference type="Gene3D" id="2.160.10.10">
    <property type="entry name" value="Hexapeptide repeat proteins"/>
    <property type="match status" value="1"/>
</dbReference>
<evidence type="ECO:0000256" key="1">
    <source>
        <dbReference type="ARBA" id="ARBA00007274"/>
    </source>
</evidence>
<dbReference type="RefSeq" id="WP_090298649.1">
    <property type="nucleotide sequence ID" value="NZ_FNKI01000005.1"/>
</dbReference>
<dbReference type="CDD" id="cd04647">
    <property type="entry name" value="LbH_MAT_like"/>
    <property type="match status" value="1"/>
</dbReference>
<dbReference type="InterPro" id="IPR050179">
    <property type="entry name" value="Trans_hexapeptide_repeat"/>
</dbReference>
<dbReference type="PANTHER" id="PTHR43300:SF11">
    <property type="entry name" value="ACETYLTRANSFERASE RV3034C-RELATED"/>
    <property type="match status" value="1"/>
</dbReference>
<dbReference type="PANTHER" id="PTHR43300">
    <property type="entry name" value="ACETYLTRANSFERASE"/>
    <property type="match status" value="1"/>
</dbReference>
<evidence type="ECO:0000313" key="5">
    <source>
        <dbReference type="EMBL" id="SDX07567.1"/>
    </source>
</evidence>
<keyword evidence="4" id="KW-0012">Acyltransferase</keyword>
<dbReference type="InterPro" id="IPR011004">
    <property type="entry name" value="Trimer_LpxA-like_sf"/>
</dbReference>
<keyword evidence="3" id="KW-0677">Repeat</keyword>
<evidence type="ECO:0000256" key="3">
    <source>
        <dbReference type="ARBA" id="ARBA00022737"/>
    </source>
</evidence>
<dbReference type="GO" id="GO:0016746">
    <property type="term" value="F:acyltransferase activity"/>
    <property type="evidence" value="ECO:0007669"/>
    <property type="project" value="UniProtKB-KW"/>
</dbReference>
<dbReference type="OrthoDB" id="9812571at2"/>
<comment type="similarity">
    <text evidence="1">Belongs to the transferase hexapeptide repeat family.</text>
</comment>
<dbReference type="SUPFAM" id="SSF51161">
    <property type="entry name" value="Trimeric LpxA-like enzymes"/>
    <property type="match status" value="1"/>
</dbReference>
<dbReference type="PROSITE" id="PS00101">
    <property type="entry name" value="HEXAPEP_TRANSFERASES"/>
    <property type="match status" value="1"/>
</dbReference>
<keyword evidence="6" id="KW-1185">Reference proteome</keyword>
<dbReference type="AlphaFoldDB" id="A0A1H2YQY3"/>
<accession>A0A1H2YQY3</accession>
<gene>
    <name evidence="5" type="ORF">SAMN04487892_3173</name>
</gene>
<evidence type="ECO:0000256" key="2">
    <source>
        <dbReference type="ARBA" id="ARBA00022679"/>
    </source>
</evidence>
<dbReference type="Proteomes" id="UP000199592">
    <property type="component" value="Unassembled WGS sequence"/>
</dbReference>
<dbReference type="EMBL" id="FNMY01000006">
    <property type="protein sequence ID" value="SDX07567.1"/>
    <property type="molecule type" value="Genomic_DNA"/>
</dbReference>
<dbReference type="InterPro" id="IPR001451">
    <property type="entry name" value="Hexapep"/>
</dbReference>
<dbReference type="InterPro" id="IPR018357">
    <property type="entry name" value="Hexapep_transf_CS"/>
</dbReference>
<proteinExistence type="inferred from homology"/>
<protein>
    <submittedName>
        <fullName evidence="5">Hexapeptide repeat of succinyl-transferase</fullName>
    </submittedName>
</protein>
<reference evidence="6" key="1">
    <citation type="submission" date="2016-10" db="EMBL/GenBank/DDBJ databases">
        <authorList>
            <person name="Varghese N."/>
            <person name="Submissions S."/>
        </authorList>
    </citation>
    <scope>NUCLEOTIDE SEQUENCE [LARGE SCALE GENOMIC DNA]</scope>
    <source>
        <strain evidence="6">DSM 25030</strain>
    </source>
</reference>
<sequence length="179" mass="20299">MKKILHILLDRYRILKLSGVEYAKYKGVKIGDNCRFLTSTVGSEPWLIEIGNWVTVTSGVRFITHDGSTWLIRDEKGRRQLFRRIIVGNNVFIGINSIIMPGVKIDDNVIIAAGSVVTKSVPNNVIVGGNPARIIGDFDNYKKKVLENYISNSEIDFKKSYRTRVEEVLDSSFKPYMSK</sequence>
<dbReference type="STRING" id="1073328.SAMN05216294_3090"/>
<organism evidence="5 6">
    <name type="scientific">Flagellimonas zhangzhouensis</name>
    <dbReference type="NCBI Taxonomy" id="1073328"/>
    <lineage>
        <taxon>Bacteria</taxon>
        <taxon>Pseudomonadati</taxon>
        <taxon>Bacteroidota</taxon>
        <taxon>Flavobacteriia</taxon>
        <taxon>Flavobacteriales</taxon>
        <taxon>Flavobacteriaceae</taxon>
        <taxon>Flagellimonas</taxon>
    </lineage>
</organism>
<name>A0A1H2YQY3_9FLAO</name>